<feature type="compositionally biased region" description="Polar residues" evidence="1">
    <location>
        <begin position="165"/>
        <end position="175"/>
    </location>
</feature>
<protein>
    <submittedName>
        <fullName evidence="2">Uncharacterized protein</fullName>
    </submittedName>
</protein>
<evidence type="ECO:0000313" key="3">
    <source>
        <dbReference type="Proteomes" id="UP001498398"/>
    </source>
</evidence>
<sequence length="374" mass="41074">MPASPSTAYVRSSYRPSLGLPSLPLRSEGAAARLGFYESLRLGTHLPGSSTPGSRFSVSDHGDSLRLSGVLAGFDPTGQKDNVTAEKHNLGWKLLKPFHRKHGKDMHEMVSTAENSVSVQNGFTSLPPRHGMEVEDRHVLDAVIRSSDIYREGDFGHEREMRNPASVSQTPPTSESQLDVIYQTPPAFPAPVHHQPGLIIPPPRQRPRIPEAFRLNLEQRSWPDVEASQLGTLEKGKSRSSPSMSSGYIADNGPFSCNGSSSPNLVMGMRHPDTILSRTQPALGARTRGQELRNDTGSSTSQHDDMNDWMPLDGTGDQYKGTAGTSLVALAADADSRFDELDLESTTKEAYLDQYIARFYENRRYGQCGLEEQL</sequence>
<feature type="region of interest" description="Disordered" evidence="1">
    <location>
        <begin position="228"/>
        <end position="247"/>
    </location>
</feature>
<dbReference type="Proteomes" id="UP001498398">
    <property type="component" value="Unassembled WGS sequence"/>
</dbReference>
<evidence type="ECO:0000256" key="1">
    <source>
        <dbReference type="SAM" id="MobiDB-lite"/>
    </source>
</evidence>
<evidence type="ECO:0000313" key="2">
    <source>
        <dbReference type="EMBL" id="KAK7458876.1"/>
    </source>
</evidence>
<proteinExistence type="predicted"/>
<accession>A0ABR1JEF8</accession>
<dbReference type="EMBL" id="JBANRG010000017">
    <property type="protein sequence ID" value="KAK7458876.1"/>
    <property type="molecule type" value="Genomic_DNA"/>
</dbReference>
<feature type="region of interest" description="Disordered" evidence="1">
    <location>
        <begin position="285"/>
        <end position="307"/>
    </location>
</feature>
<reference evidence="2 3" key="1">
    <citation type="submission" date="2024-01" db="EMBL/GenBank/DDBJ databases">
        <title>A draft genome for the cacao thread blight pathogen Marasmiellus scandens.</title>
        <authorList>
            <person name="Baruah I.K."/>
            <person name="Leung J."/>
            <person name="Bukari Y."/>
            <person name="Amoako-Attah I."/>
            <person name="Meinhardt L.W."/>
            <person name="Bailey B.A."/>
            <person name="Cohen S.P."/>
        </authorList>
    </citation>
    <scope>NUCLEOTIDE SEQUENCE [LARGE SCALE GENOMIC DNA]</scope>
    <source>
        <strain evidence="2 3">GH-19</strain>
    </source>
</reference>
<gene>
    <name evidence="2" type="ORF">VKT23_009886</name>
</gene>
<feature type="region of interest" description="Disordered" evidence="1">
    <location>
        <begin position="154"/>
        <end position="175"/>
    </location>
</feature>
<comment type="caution">
    <text evidence="2">The sequence shown here is derived from an EMBL/GenBank/DDBJ whole genome shotgun (WGS) entry which is preliminary data.</text>
</comment>
<name>A0ABR1JEF8_9AGAR</name>
<keyword evidence="3" id="KW-1185">Reference proteome</keyword>
<organism evidence="2 3">
    <name type="scientific">Marasmiellus scandens</name>
    <dbReference type="NCBI Taxonomy" id="2682957"/>
    <lineage>
        <taxon>Eukaryota</taxon>
        <taxon>Fungi</taxon>
        <taxon>Dikarya</taxon>
        <taxon>Basidiomycota</taxon>
        <taxon>Agaricomycotina</taxon>
        <taxon>Agaricomycetes</taxon>
        <taxon>Agaricomycetidae</taxon>
        <taxon>Agaricales</taxon>
        <taxon>Marasmiineae</taxon>
        <taxon>Omphalotaceae</taxon>
        <taxon>Marasmiellus</taxon>
    </lineage>
</organism>